<reference evidence="1" key="1">
    <citation type="submission" date="2021-06" db="EMBL/GenBank/DDBJ databases">
        <authorList>
            <person name="Kallberg Y."/>
            <person name="Tangrot J."/>
            <person name="Rosling A."/>
        </authorList>
    </citation>
    <scope>NUCLEOTIDE SEQUENCE</scope>
    <source>
        <strain evidence="1">CL551</strain>
    </source>
</reference>
<dbReference type="OrthoDB" id="2436459at2759"/>
<evidence type="ECO:0000313" key="1">
    <source>
        <dbReference type="EMBL" id="CAG8788451.1"/>
    </source>
</evidence>
<gene>
    <name evidence="1" type="ORF">AMORRO_LOCUS17933</name>
</gene>
<dbReference type="Proteomes" id="UP000789342">
    <property type="component" value="Unassembled WGS sequence"/>
</dbReference>
<accession>A0A9N9P3N1</accession>
<dbReference type="AlphaFoldDB" id="A0A9N9P3N1"/>
<evidence type="ECO:0000313" key="2">
    <source>
        <dbReference type="Proteomes" id="UP000789342"/>
    </source>
</evidence>
<feature type="non-terminal residue" evidence="1">
    <location>
        <position position="110"/>
    </location>
</feature>
<feature type="non-terminal residue" evidence="1">
    <location>
        <position position="1"/>
    </location>
</feature>
<sequence>QRWPKTKPPPPPGIIVSFHEKGWMDESAHITDTIKATIQDNNSDLVVIPDGLTSHFVVIGMNGWQVETTTKQAEINPEIIRRAFRKCFISNALDGSEDDEIYNDEVFDDR</sequence>
<dbReference type="EMBL" id="CAJVPV010059003">
    <property type="protein sequence ID" value="CAG8788451.1"/>
    <property type="molecule type" value="Genomic_DNA"/>
</dbReference>
<comment type="caution">
    <text evidence="1">The sequence shown here is derived from an EMBL/GenBank/DDBJ whole genome shotgun (WGS) entry which is preliminary data.</text>
</comment>
<protein>
    <submittedName>
        <fullName evidence="1">5179_t:CDS:1</fullName>
    </submittedName>
</protein>
<organism evidence="1 2">
    <name type="scientific">Acaulospora morrowiae</name>
    <dbReference type="NCBI Taxonomy" id="94023"/>
    <lineage>
        <taxon>Eukaryota</taxon>
        <taxon>Fungi</taxon>
        <taxon>Fungi incertae sedis</taxon>
        <taxon>Mucoromycota</taxon>
        <taxon>Glomeromycotina</taxon>
        <taxon>Glomeromycetes</taxon>
        <taxon>Diversisporales</taxon>
        <taxon>Acaulosporaceae</taxon>
        <taxon>Acaulospora</taxon>
    </lineage>
</organism>
<proteinExistence type="predicted"/>
<keyword evidence="2" id="KW-1185">Reference proteome</keyword>
<name>A0A9N9P3N1_9GLOM</name>